<dbReference type="SUPFAM" id="SSF69796">
    <property type="entry name" value="Thymidylate synthase-complementing protein Thy1"/>
    <property type="match status" value="1"/>
</dbReference>
<dbReference type="Gene3D" id="3.30.1360.170">
    <property type="match status" value="1"/>
</dbReference>
<evidence type="ECO:0000313" key="2">
    <source>
        <dbReference type="Proteomes" id="UP000549052"/>
    </source>
</evidence>
<reference evidence="1 2" key="1">
    <citation type="submission" date="2020-07" db="EMBL/GenBank/DDBJ databases">
        <title>Genomic Encyclopedia of Type Strains, Phase IV (KMG-V): Genome sequencing to study the core and pangenomes of soil and plant-associated prokaryotes.</title>
        <authorList>
            <person name="Whitman W."/>
        </authorList>
    </citation>
    <scope>NUCLEOTIDE SEQUENCE [LARGE SCALE GENOMIC DNA]</scope>
    <source>
        <strain evidence="1 2">AN3</strain>
    </source>
</reference>
<gene>
    <name evidence="1" type="ORF">FHW16_005540</name>
</gene>
<dbReference type="RefSeq" id="WP_182552337.1">
    <property type="nucleotide sequence ID" value="NZ_JACGXN010000016.1"/>
</dbReference>
<name>A0A839EUL2_9HYPH</name>
<comment type="caution">
    <text evidence="1">The sequence shown here is derived from an EMBL/GenBank/DDBJ whole genome shotgun (WGS) entry which is preliminary data.</text>
</comment>
<dbReference type="GO" id="GO:0006231">
    <property type="term" value="P:dTMP biosynthetic process"/>
    <property type="evidence" value="ECO:0007669"/>
    <property type="project" value="InterPro"/>
</dbReference>
<proteinExistence type="predicted"/>
<dbReference type="GO" id="GO:0050797">
    <property type="term" value="F:thymidylate synthase (FAD) activity"/>
    <property type="evidence" value="ECO:0007669"/>
    <property type="project" value="InterPro"/>
</dbReference>
<evidence type="ECO:0000313" key="1">
    <source>
        <dbReference type="EMBL" id="MBA8881795.1"/>
    </source>
</evidence>
<dbReference type="InterPro" id="IPR036098">
    <property type="entry name" value="Thymidylate_synthase_ThyX_sf"/>
</dbReference>
<dbReference type="GO" id="GO:0050660">
    <property type="term" value="F:flavin adenine dinucleotide binding"/>
    <property type="evidence" value="ECO:0007669"/>
    <property type="project" value="InterPro"/>
</dbReference>
<keyword evidence="2" id="KW-1185">Reference proteome</keyword>
<dbReference type="EMBL" id="JACGXN010000016">
    <property type="protein sequence ID" value="MBA8881795.1"/>
    <property type="molecule type" value="Genomic_DNA"/>
</dbReference>
<dbReference type="Proteomes" id="UP000549052">
    <property type="component" value="Unassembled WGS sequence"/>
</dbReference>
<sequence length="333" mass="37917">MPSDDIFFAKVIADSVSEEGVRITTLHLRYPRIIHAELMTHRVFSRNARSSRAVPVKTMLAEVRTNPFIPWHWGKNQKGMQASEECNAPVEIFNSENLHDEENSFGVNTDSHSRESAWRLAAQCAVGFAEAFSDAGYHKQIANRLLEPFMYIDVLVTSTSWANWFSLRDHKDAEPHIADLARLMKIAMEQSAPRLLTKGQWHLPYISEADADAVEDYLEPYPETTHPTIDVLKRLSVARCARISYKPFDGDASVEKELERYWLLVGSTPLHASPAEHQATPDTLLETTLYDNGGHWIGPSQEWDAAELHGNFEGWIQYRKTLPNEYVRDQRAA</sequence>
<organism evidence="1 2">
    <name type="scientific">Phyllobacterium myrsinacearum</name>
    <dbReference type="NCBI Taxonomy" id="28101"/>
    <lineage>
        <taxon>Bacteria</taxon>
        <taxon>Pseudomonadati</taxon>
        <taxon>Pseudomonadota</taxon>
        <taxon>Alphaproteobacteria</taxon>
        <taxon>Hyphomicrobiales</taxon>
        <taxon>Phyllobacteriaceae</taxon>
        <taxon>Phyllobacterium</taxon>
    </lineage>
</organism>
<accession>A0A839EUL2</accession>
<protein>
    <submittedName>
        <fullName evidence="1">Thymidylate synthase ThyX</fullName>
    </submittedName>
</protein>
<dbReference type="AlphaFoldDB" id="A0A839EUL2"/>
<dbReference type="InterPro" id="IPR003669">
    <property type="entry name" value="Thymidylate_synthase_ThyX"/>
</dbReference>
<dbReference type="Pfam" id="PF02511">
    <property type="entry name" value="Thy1"/>
    <property type="match status" value="1"/>
</dbReference>